<reference evidence="1 2" key="1">
    <citation type="submission" date="2024-03" db="EMBL/GenBank/DDBJ databases">
        <title>High-quality draft genome sequence of Oceanobacter sp. wDCs-4.</title>
        <authorList>
            <person name="Dong C."/>
        </authorList>
    </citation>
    <scope>NUCLEOTIDE SEQUENCE [LARGE SCALE GENOMIC DNA]</scope>
    <source>
        <strain evidence="2">wDCs-4</strain>
    </source>
</reference>
<dbReference type="Proteomes" id="UP001620597">
    <property type="component" value="Unassembled WGS sequence"/>
</dbReference>
<dbReference type="RefSeq" id="WP_416205645.1">
    <property type="nucleotide sequence ID" value="NZ_JBBKTX010000008.1"/>
</dbReference>
<evidence type="ECO:0000313" key="2">
    <source>
        <dbReference type="Proteomes" id="UP001620597"/>
    </source>
</evidence>
<dbReference type="EMBL" id="JBBKTX010000008">
    <property type="protein sequence ID" value="MFK4752363.1"/>
    <property type="molecule type" value="Genomic_DNA"/>
</dbReference>
<evidence type="ECO:0008006" key="3">
    <source>
        <dbReference type="Google" id="ProtNLM"/>
    </source>
</evidence>
<gene>
    <name evidence="1" type="ORF">WG929_08065</name>
</gene>
<accession>A0ABW8NHB9</accession>
<evidence type="ECO:0000313" key="1">
    <source>
        <dbReference type="EMBL" id="MFK4752363.1"/>
    </source>
</evidence>
<organism evidence="1 2">
    <name type="scientific">Oceanobacter antarcticus</name>
    <dbReference type="NCBI Taxonomy" id="3133425"/>
    <lineage>
        <taxon>Bacteria</taxon>
        <taxon>Pseudomonadati</taxon>
        <taxon>Pseudomonadota</taxon>
        <taxon>Gammaproteobacteria</taxon>
        <taxon>Oceanospirillales</taxon>
        <taxon>Oceanospirillaceae</taxon>
        <taxon>Oceanobacter</taxon>
    </lineage>
</organism>
<name>A0ABW8NHB9_9GAMM</name>
<comment type="caution">
    <text evidence="1">The sequence shown here is derived from an EMBL/GenBank/DDBJ whole genome shotgun (WGS) entry which is preliminary data.</text>
</comment>
<sequence length="161" mass="18293">MSSVIILDTSVFLNILNVPGRNQQKNQVFQDFAQYIEMACTFILPMATVLETGNHIAQNGDGRTRRQVAQKFCEAVSESFHGNAPYQTSDFPKNKEVMEWLNKFPDLAGQNKSETRRGEGTSLGDLSIIEEFNTCKSRFPMTEIFIWSLDADLTAYHYQPN</sequence>
<keyword evidence="2" id="KW-1185">Reference proteome</keyword>
<proteinExistence type="predicted"/>
<protein>
    <recommendedName>
        <fullName evidence="3">PIN domain-containing protein</fullName>
    </recommendedName>
</protein>